<evidence type="ECO:0000313" key="5">
    <source>
        <dbReference type="Proteomes" id="UP001146351"/>
    </source>
</evidence>
<dbReference type="CDD" id="cd05251">
    <property type="entry name" value="NmrA_like_SDR_a"/>
    <property type="match status" value="1"/>
</dbReference>
<name>A0A9W9LR61_9EURO</name>
<dbReference type="InterPro" id="IPR036291">
    <property type="entry name" value="NAD(P)-bd_dom_sf"/>
</dbReference>
<comment type="caution">
    <text evidence="4">The sequence shown here is derived from an EMBL/GenBank/DDBJ whole genome shotgun (WGS) entry which is preliminary data.</text>
</comment>
<reference evidence="4" key="2">
    <citation type="journal article" date="2023" name="IMA Fungus">
        <title>Comparative genomic study of the Penicillium genus elucidates a diverse pangenome and 15 lateral gene transfer events.</title>
        <authorList>
            <person name="Petersen C."/>
            <person name="Sorensen T."/>
            <person name="Nielsen M.R."/>
            <person name="Sondergaard T.E."/>
            <person name="Sorensen J.L."/>
            <person name="Fitzpatrick D.A."/>
            <person name="Frisvad J.C."/>
            <person name="Nielsen K.L."/>
        </authorList>
    </citation>
    <scope>NUCLEOTIDE SEQUENCE</scope>
    <source>
        <strain evidence="4">IBT 21917</strain>
    </source>
</reference>
<dbReference type="InterPro" id="IPR051164">
    <property type="entry name" value="NmrA-like_oxidored"/>
</dbReference>
<evidence type="ECO:0000256" key="1">
    <source>
        <dbReference type="ARBA" id="ARBA00006328"/>
    </source>
</evidence>
<comment type="similarity">
    <text evidence="1">Belongs to the NmrA-type oxidoreductase family.</text>
</comment>
<accession>A0A9W9LR61</accession>
<dbReference type="SUPFAM" id="SSF51735">
    <property type="entry name" value="NAD(P)-binding Rossmann-fold domains"/>
    <property type="match status" value="1"/>
</dbReference>
<dbReference type="GO" id="GO:0005634">
    <property type="term" value="C:nucleus"/>
    <property type="evidence" value="ECO:0007669"/>
    <property type="project" value="TreeGrafter"/>
</dbReference>
<gene>
    <name evidence="4" type="ORF">N7492_004653</name>
</gene>
<dbReference type="EMBL" id="JAPQKO010000003">
    <property type="protein sequence ID" value="KAJ5172060.1"/>
    <property type="molecule type" value="Genomic_DNA"/>
</dbReference>
<proteinExistence type="inferred from homology"/>
<protein>
    <recommendedName>
        <fullName evidence="3">NmrA-like domain-containing protein</fullName>
    </recommendedName>
</protein>
<dbReference type="InterPro" id="IPR008030">
    <property type="entry name" value="NmrA-like"/>
</dbReference>
<dbReference type="Proteomes" id="UP001146351">
    <property type="component" value="Unassembled WGS sequence"/>
</dbReference>
<dbReference type="PANTHER" id="PTHR42748">
    <property type="entry name" value="NITROGEN METABOLITE REPRESSION PROTEIN NMRA FAMILY MEMBER"/>
    <property type="match status" value="1"/>
</dbReference>
<feature type="domain" description="NmrA-like" evidence="3">
    <location>
        <begin position="1"/>
        <end position="302"/>
    </location>
</feature>
<dbReference type="PANTHER" id="PTHR42748:SF11">
    <property type="entry name" value="NMRA-LIKE DOMAIN-CONTAINING PROTEIN"/>
    <property type="match status" value="1"/>
</dbReference>
<keyword evidence="5" id="KW-1185">Reference proteome</keyword>
<dbReference type="Pfam" id="PF05368">
    <property type="entry name" value="NmrA"/>
    <property type="match status" value="1"/>
</dbReference>
<organism evidence="4 5">
    <name type="scientific">Penicillium capsulatum</name>
    <dbReference type="NCBI Taxonomy" id="69766"/>
    <lineage>
        <taxon>Eukaryota</taxon>
        <taxon>Fungi</taxon>
        <taxon>Dikarya</taxon>
        <taxon>Ascomycota</taxon>
        <taxon>Pezizomycotina</taxon>
        <taxon>Eurotiomycetes</taxon>
        <taxon>Eurotiomycetidae</taxon>
        <taxon>Eurotiales</taxon>
        <taxon>Aspergillaceae</taxon>
        <taxon>Penicillium</taxon>
    </lineage>
</organism>
<keyword evidence="2" id="KW-0521">NADP</keyword>
<evidence type="ECO:0000313" key="4">
    <source>
        <dbReference type="EMBL" id="KAJ5172060.1"/>
    </source>
</evidence>
<dbReference type="Gene3D" id="3.90.25.10">
    <property type="entry name" value="UDP-galactose 4-epimerase, domain 1"/>
    <property type="match status" value="1"/>
</dbReference>
<evidence type="ECO:0000259" key="3">
    <source>
        <dbReference type="Pfam" id="PF05368"/>
    </source>
</evidence>
<reference evidence="4" key="1">
    <citation type="submission" date="2022-11" db="EMBL/GenBank/DDBJ databases">
        <authorList>
            <person name="Petersen C."/>
        </authorList>
    </citation>
    <scope>NUCLEOTIDE SEQUENCE</scope>
    <source>
        <strain evidence="4">IBT 21917</strain>
    </source>
</reference>
<sequence>MSKLLVVFGATGQQGGSIVDFVLNDPELSREYSLRAITRDASRPAAQELQRRGVEIVTADVDDSASMPAALAHAHTVFLVTNSIYGDELKTREFRQAKNVADTAVAAGAQYIIFSTCVAAERLWGQPVAGFDSKADIEDYIRALPVQSAFFAPGMFMQNFLTNQSPRPVAGEGNEGLYAFANFISPDTLFPCIDTVHDSGKYVGAILAEPEKYAGTILCASTGFYSYRQCAEIISRVTGKKTVYTQLSEEQWASYLPPGSEPLTAMFRFMESHGYYGPQSQERVEWTAQRARGKLTTFEEFVERHAKQLFE</sequence>
<dbReference type="Gene3D" id="3.40.50.720">
    <property type="entry name" value="NAD(P)-binding Rossmann-like Domain"/>
    <property type="match status" value="1"/>
</dbReference>
<dbReference type="OrthoDB" id="3358371at2759"/>
<evidence type="ECO:0000256" key="2">
    <source>
        <dbReference type="ARBA" id="ARBA00022857"/>
    </source>
</evidence>
<dbReference type="AlphaFoldDB" id="A0A9W9LR61"/>